<comment type="caution">
    <text evidence="2">The sequence shown here is derived from an EMBL/GenBank/DDBJ whole genome shotgun (WGS) entry which is preliminary data.</text>
</comment>
<gene>
    <name evidence="2" type="ORF">LX66_3258</name>
</gene>
<evidence type="ECO:0000313" key="3">
    <source>
        <dbReference type="Proteomes" id="UP000316778"/>
    </source>
</evidence>
<dbReference type="EMBL" id="VLLG01000003">
    <property type="protein sequence ID" value="TWI89164.1"/>
    <property type="molecule type" value="Genomic_DNA"/>
</dbReference>
<dbReference type="AlphaFoldDB" id="A0A562T7J9"/>
<sequence>MTRCITILLLLSLPGAALSQAREYSFKVEELLDGGRTKAAANITLLFNGSRQTANGQGMIFVTVDNQDHPPFTISPVDGREYTIVGNEVIYLPPDPAATTTVTIVRPGLKEKAALQELYLLYRKLEIDRKQVDSIRDVNQSLYEKKLLLQDSILKAVTRHYKISEADLRTATELLEGRDKYFTLVSQSIEGYLNEAKDIKDAFHHLVTFSFKNPKSFKLLDSTMQVYNKYYNELNNNNAEYERAIGNYWKSRELSMGFHNLVDFAINNVHRASILPLNTTVIHKLNEYLNESSGRRKKTLRKELTATLEPIIPMLDNNLDILDVKVKAYIGRLQLLKKDMYAE</sequence>
<keyword evidence="1" id="KW-0732">Signal</keyword>
<keyword evidence="3" id="KW-1185">Reference proteome</keyword>
<protein>
    <recommendedName>
        <fullName evidence="4">DUF4369 domain-containing protein</fullName>
    </recommendedName>
</protein>
<name>A0A562T7J9_CHIJA</name>
<reference evidence="2 3" key="1">
    <citation type="journal article" date="2013" name="Stand. Genomic Sci.">
        <title>Genomic Encyclopedia of Type Strains, Phase I: The one thousand microbial genomes (KMG-I) project.</title>
        <authorList>
            <person name="Kyrpides N.C."/>
            <person name="Woyke T."/>
            <person name="Eisen J.A."/>
            <person name="Garrity G."/>
            <person name="Lilburn T.G."/>
            <person name="Beck B.J."/>
            <person name="Whitman W.B."/>
            <person name="Hugenholtz P."/>
            <person name="Klenk H.P."/>
        </authorList>
    </citation>
    <scope>NUCLEOTIDE SEQUENCE [LARGE SCALE GENOMIC DNA]</scope>
    <source>
        <strain evidence="2 3">DSM 13484</strain>
    </source>
</reference>
<feature type="signal peptide" evidence="1">
    <location>
        <begin position="1"/>
        <end position="21"/>
    </location>
</feature>
<organism evidence="2 3">
    <name type="scientific">Chitinophaga japonensis</name>
    <name type="common">Flexibacter japonensis</name>
    <dbReference type="NCBI Taxonomy" id="104662"/>
    <lineage>
        <taxon>Bacteria</taxon>
        <taxon>Pseudomonadati</taxon>
        <taxon>Bacteroidota</taxon>
        <taxon>Chitinophagia</taxon>
        <taxon>Chitinophagales</taxon>
        <taxon>Chitinophagaceae</taxon>
        <taxon>Chitinophaga</taxon>
    </lineage>
</organism>
<dbReference type="Proteomes" id="UP000316778">
    <property type="component" value="Unassembled WGS sequence"/>
</dbReference>
<evidence type="ECO:0000256" key="1">
    <source>
        <dbReference type="SAM" id="SignalP"/>
    </source>
</evidence>
<accession>A0A562T7J9</accession>
<evidence type="ECO:0008006" key="4">
    <source>
        <dbReference type="Google" id="ProtNLM"/>
    </source>
</evidence>
<dbReference type="RefSeq" id="WP_145715279.1">
    <property type="nucleotide sequence ID" value="NZ_BAAAFY010000001.1"/>
</dbReference>
<proteinExistence type="predicted"/>
<evidence type="ECO:0000313" key="2">
    <source>
        <dbReference type="EMBL" id="TWI89164.1"/>
    </source>
</evidence>
<feature type="chain" id="PRO_5021951638" description="DUF4369 domain-containing protein" evidence="1">
    <location>
        <begin position="22"/>
        <end position="343"/>
    </location>
</feature>
<dbReference type="OrthoDB" id="797881at2"/>